<name>K0RRS4_THAOC</name>
<gene>
    <name evidence="3" type="ORF">THAOC_25243</name>
</gene>
<evidence type="ECO:0000313" key="4">
    <source>
        <dbReference type="Proteomes" id="UP000266841"/>
    </source>
</evidence>
<dbReference type="AlphaFoldDB" id="K0RRS4"/>
<feature type="signal peptide" evidence="2">
    <location>
        <begin position="1"/>
        <end position="15"/>
    </location>
</feature>
<reference evidence="3 4" key="1">
    <citation type="journal article" date="2012" name="Genome Biol.">
        <title>Genome and low-iron response of an oceanic diatom adapted to chronic iron limitation.</title>
        <authorList>
            <person name="Lommer M."/>
            <person name="Specht M."/>
            <person name="Roy A.S."/>
            <person name="Kraemer L."/>
            <person name="Andreson R."/>
            <person name="Gutowska M.A."/>
            <person name="Wolf J."/>
            <person name="Bergner S.V."/>
            <person name="Schilhabel M.B."/>
            <person name="Klostermeier U.C."/>
            <person name="Beiko R.G."/>
            <person name="Rosenstiel P."/>
            <person name="Hippler M."/>
            <person name="Laroche J."/>
        </authorList>
    </citation>
    <scope>NUCLEOTIDE SEQUENCE [LARGE SCALE GENOMIC DNA]</scope>
    <source>
        <strain evidence="3 4">CCMP1005</strain>
    </source>
</reference>
<keyword evidence="4" id="KW-1185">Reference proteome</keyword>
<proteinExistence type="predicted"/>
<evidence type="ECO:0000313" key="3">
    <source>
        <dbReference type="EMBL" id="EJK55064.1"/>
    </source>
</evidence>
<sequence>MFLALLLATATRIASLLPHAVVRHLEGDHLPGLQGIMPAGDVYEAAMQVYHDGQPELFSVFRYLGIRDELAAEIEAHYDAATHVCNLAIDTHERGEVQLRSEFAEQPLAGTNNNYQVAIRQVPQPSSATPRRDGNRSCNHMDNSPINPNQVRDNSIPLWDNPYDNLFQRRDKSESKPASNANSSMPAEPET</sequence>
<keyword evidence="2" id="KW-0732">Signal</keyword>
<organism evidence="3 4">
    <name type="scientific">Thalassiosira oceanica</name>
    <name type="common">Marine diatom</name>
    <dbReference type="NCBI Taxonomy" id="159749"/>
    <lineage>
        <taxon>Eukaryota</taxon>
        <taxon>Sar</taxon>
        <taxon>Stramenopiles</taxon>
        <taxon>Ochrophyta</taxon>
        <taxon>Bacillariophyta</taxon>
        <taxon>Coscinodiscophyceae</taxon>
        <taxon>Thalassiosirophycidae</taxon>
        <taxon>Thalassiosirales</taxon>
        <taxon>Thalassiosiraceae</taxon>
        <taxon>Thalassiosira</taxon>
    </lineage>
</organism>
<evidence type="ECO:0000256" key="1">
    <source>
        <dbReference type="SAM" id="MobiDB-lite"/>
    </source>
</evidence>
<feature type="compositionally biased region" description="Polar residues" evidence="1">
    <location>
        <begin position="176"/>
        <end position="185"/>
    </location>
</feature>
<protein>
    <submittedName>
        <fullName evidence="3">Uncharacterized protein</fullName>
    </submittedName>
</protein>
<comment type="caution">
    <text evidence="3">The sequence shown here is derived from an EMBL/GenBank/DDBJ whole genome shotgun (WGS) entry which is preliminary data.</text>
</comment>
<evidence type="ECO:0000256" key="2">
    <source>
        <dbReference type="SAM" id="SignalP"/>
    </source>
</evidence>
<feature type="compositionally biased region" description="Polar residues" evidence="1">
    <location>
        <begin position="136"/>
        <end position="153"/>
    </location>
</feature>
<dbReference type="EMBL" id="AGNL01034792">
    <property type="protein sequence ID" value="EJK55064.1"/>
    <property type="molecule type" value="Genomic_DNA"/>
</dbReference>
<accession>K0RRS4</accession>
<feature type="region of interest" description="Disordered" evidence="1">
    <location>
        <begin position="121"/>
        <end position="191"/>
    </location>
</feature>
<feature type="chain" id="PRO_5012655364" evidence="2">
    <location>
        <begin position="16"/>
        <end position="191"/>
    </location>
</feature>
<dbReference type="Proteomes" id="UP000266841">
    <property type="component" value="Unassembled WGS sequence"/>
</dbReference>